<name>A0A011UBP0_BRUAN</name>
<reference evidence="6 7" key="1">
    <citation type="submission" date="2019-09" db="EMBL/GenBank/DDBJ databases">
        <title>Taxonomic organization of the family Brucellaceae based on a phylogenomic approach.</title>
        <authorList>
            <person name="Leclercq S."/>
            <person name="Cloeckaert A."/>
            <person name="Zygmunt M.S."/>
        </authorList>
    </citation>
    <scope>NUCLEOTIDE SEQUENCE [LARGE SCALE GENOMIC DNA]</scope>
    <source>
        <strain evidence="5 6">CCUG 34461</strain>
        <strain evidence="4 7">LMG 3313</strain>
    </source>
</reference>
<dbReference type="AlphaFoldDB" id="A0A011UBP0"/>
<dbReference type="EMBL" id="WBWS01000009">
    <property type="protein sequence ID" value="KAB2770056.1"/>
    <property type="molecule type" value="Genomic_DNA"/>
</dbReference>
<dbReference type="Gene3D" id="3.40.30.10">
    <property type="entry name" value="Glutaredoxin"/>
    <property type="match status" value="1"/>
</dbReference>
<dbReference type="Pfam" id="PF01323">
    <property type="entry name" value="DSBA"/>
    <property type="match status" value="1"/>
</dbReference>
<dbReference type="GO" id="GO:0004602">
    <property type="term" value="F:glutathione peroxidase activity"/>
    <property type="evidence" value="ECO:0007669"/>
    <property type="project" value="TreeGrafter"/>
</dbReference>
<dbReference type="GO" id="GO:0018845">
    <property type="term" value="F:2-hydroxychromene-2-carboxylate isomerase activity"/>
    <property type="evidence" value="ECO:0007669"/>
    <property type="project" value="UniProtKB-UniRule"/>
</dbReference>
<keyword evidence="1 4" id="KW-0413">Isomerase</keyword>
<dbReference type="EMBL" id="WBWX01000005">
    <property type="protein sequence ID" value="KAB2796203.1"/>
    <property type="molecule type" value="Genomic_DNA"/>
</dbReference>
<evidence type="ECO:0000313" key="4">
    <source>
        <dbReference type="EMBL" id="KAB2770056.1"/>
    </source>
</evidence>
<evidence type="ECO:0000313" key="7">
    <source>
        <dbReference type="Proteomes" id="UP000481876"/>
    </source>
</evidence>
<feature type="domain" description="DSBA-like thioredoxin" evidence="3">
    <location>
        <begin position="4"/>
        <end position="193"/>
    </location>
</feature>
<accession>A0A011UBP0</accession>
<dbReference type="InterPro" id="IPR014440">
    <property type="entry name" value="HCCAis_GSTk"/>
</dbReference>
<evidence type="ECO:0000313" key="5">
    <source>
        <dbReference type="EMBL" id="KAB2796203.1"/>
    </source>
</evidence>
<feature type="active site" description="Nucleophile" evidence="2">
    <location>
        <position position="13"/>
    </location>
</feature>
<evidence type="ECO:0000259" key="3">
    <source>
        <dbReference type="Pfam" id="PF01323"/>
    </source>
</evidence>
<sequence>MPKTVEYFFSIGSPWSYLGLDTLEELSSRHLVEIKPHLATVIEENGGIFARNRPDARRAYGTRDLKRWAKFRGKPLLVENRPALGDPTSASFLVIAAYLAGENWLQLVRALQHAFWEEAKDIGQPNVRRAVADIAGFDGAYLLSREQDEDVQGKWRNDREIAVEKGVFGFPTYIYEDEVYWGQDNLGFLSSHLRGEIP</sequence>
<dbReference type="Proteomes" id="UP000481876">
    <property type="component" value="Unassembled WGS sequence"/>
</dbReference>
<comment type="caution">
    <text evidence="4">The sequence shown here is derived from an EMBL/GenBank/DDBJ whole genome shotgun (WGS) entry which is preliminary data.</text>
</comment>
<dbReference type="RefSeq" id="WP_029928802.1">
    <property type="nucleotide sequence ID" value="NZ_CP044971.1"/>
</dbReference>
<dbReference type="GO" id="GO:0004364">
    <property type="term" value="F:glutathione transferase activity"/>
    <property type="evidence" value="ECO:0007669"/>
    <property type="project" value="TreeGrafter"/>
</dbReference>
<dbReference type="CDD" id="cd03022">
    <property type="entry name" value="DsbA_HCCA_Iso"/>
    <property type="match status" value="1"/>
</dbReference>
<comment type="catalytic activity">
    <reaction evidence="1">
        <text>2-hydroxychromene-2-carboxylate = (3E)-4-(2-hydroxyphenyl)-2-oxobut-3-enoate</text>
        <dbReference type="Rhea" id="RHEA:27401"/>
        <dbReference type="ChEBI" id="CHEBI:59350"/>
        <dbReference type="ChEBI" id="CHEBI:59353"/>
        <dbReference type="EC" id="5.99.1.4"/>
    </reaction>
</comment>
<dbReference type="PIRSF" id="PIRSF006386">
    <property type="entry name" value="HCCAis_GSTk"/>
    <property type="match status" value="1"/>
</dbReference>
<dbReference type="Proteomes" id="UP000441102">
    <property type="component" value="Unassembled WGS sequence"/>
</dbReference>
<dbReference type="SUPFAM" id="SSF52833">
    <property type="entry name" value="Thioredoxin-like"/>
    <property type="match status" value="1"/>
</dbReference>
<dbReference type="InterPro" id="IPR051924">
    <property type="entry name" value="GST_Kappa/NadH"/>
</dbReference>
<dbReference type="EC" id="5.99.1.4" evidence="1"/>
<dbReference type="PANTHER" id="PTHR42943">
    <property type="entry name" value="GLUTATHIONE S-TRANSFERASE KAPPA"/>
    <property type="match status" value="1"/>
</dbReference>
<evidence type="ECO:0000256" key="1">
    <source>
        <dbReference type="PIRNR" id="PIRNR006386"/>
    </source>
</evidence>
<dbReference type="PANTHER" id="PTHR42943:SF2">
    <property type="entry name" value="GLUTATHIONE S-TRANSFERASE KAPPA 1"/>
    <property type="match status" value="1"/>
</dbReference>
<evidence type="ECO:0000313" key="6">
    <source>
        <dbReference type="Proteomes" id="UP000441102"/>
    </source>
</evidence>
<dbReference type="GO" id="GO:1901170">
    <property type="term" value="P:naphthalene catabolic process"/>
    <property type="evidence" value="ECO:0007669"/>
    <property type="project" value="InterPro"/>
</dbReference>
<dbReference type="InterPro" id="IPR036249">
    <property type="entry name" value="Thioredoxin-like_sf"/>
</dbReference>
<proteinExistence type="inferred from homology"/>
<comment type="similarity">
    <text evidence="1">Belongs to the GST superfamily. NadH family.</text>
</comment>
<evidence type="ECO:0000256" key="2">
    <source>
        <dbReference type="PIRSR" id="PIRSR006386-1"/>
    </source>
</evidence>
<protein>
    <recommendedName>
        <fullName evidence="1">2-hydroxychromene-2-carboxylate isomerase</fullName>
        <ecNumber evidence="1">5.99.1.4</ecNumber>
    </recommendedName>
</protein>
<dbReference type="GO" id="GO:0006749">
    <property type="term" value="P:glutathione metabolic process"/>
    <property type="evidence" value="ECO:0007669"/>
    <property type="project" value="TreeGrafter"/>
</dbReference>
<organism evidence="4 7">
    <name type="scientific">Brucella anthropi</name>
    <name type="common">Ochrobactrum anthropi</name>
    <dbReference type="NCBI Taxonomy" id="529"/>
    <lineage>
        <taxon>Bacteria</taxon>
        <taxon>Pseudomonadati</taxon>
        <taxon>Pseudomonadota</taxon>
        <taxon>Alphaproteobacteria</taxon>
        <taxon>Hyphomicrobiales</taxon>
        <taxon>Brucellaceae</taxon>
        <taxon>Brucella/Ochrobactrum group</taxon>
        <taxon>Brucella</taxon>
    </lineage>
</organism>
<dbReference type="InterPro" id="IPR001853">
    <property type="entry name" value="DSBA-like_thioredoxin_dom"/>
</dbReference>
<gene>
    <name evidence="4" type="ORF">F9L04_10635</name>
    <name evidence="5" type="ORF">F9L06_15710</name>
</gene>
<dbReference type="InterPro" id="IPR044087">
    <property type="entry name" value="NahD-like"/>
</dbReference>